<feature type="compositionally biased region" description="Basic and acidic residues" evidence="2">
    <location>
        <begin position="71"/>
        <end position="81"/>
    </location>
</feature>
<proteinExistence type="inferred from homology"/>
<sequence>MPTSAGANEDEEQYVMDYKKKSPKTKVNSLLRRSSTHSSVPEEKLMNGDFSQESKQGKVLDESTFEVEEGDTTHEKAKSHGFKEMKKMKIKFVPQRGFTITVKKSDEPKGAYGYTPRKGLKEKEKSEDEDFSAYGYIPHKKSQDNVSEDVEEMKACSPQSTTKAAFMDGYLQKRHSFSPRLNGDVEAFGVEDCKPKKPTKMKLLLGRQSSKEDELDEKSSWKKRSSISAEELEDEINKMEDCKPKISKLKGPVPLPRKFKSSYDATKQNELVGFSHHTPQHASNDEFEDEITGKDFMSPGEISDDIEDELENDNPKKFSKIKGLKHFKAKSKAMSLEDEDPPGATSSDYLSEAAMAEWLAAQKDEQAIAGMEDEDEDGDTDSLMEWWYTVEQWDEVPPEEEENAMKDDSKSFTILADKVHRGLRVFNKVFTERAEVLWQSIIILHAIAEDISNFHNKARIAGITGGTTTAVGGVTAIAGLALAPFTLGVSLVITAVGVGVATAGGITSASAAISDNVNNTHDRKKVETVLQDYEAHLLTIGKILHFINQGLYKLRGHPFLRSGTQHYSEDWEIRRAVQMISLADSSVMEATEVTDAALASVRALFKDIDQYFIKDSRELKKGCKKEMVAQVRELANVLHEAVMELNTIREQLQDAAGDM</sequence>
<feature type="compositionally biased region" description="Polar residues" evidence="2">
    <location>
        <begin position="25"/>
        <end position="39"/>
    </location>
</feature>
<dbReference type="GO" id="GO:0005576">
    <property type="term" value="C:extracellular region"/>
    <property type="evidence" value="ECO:0007669"/>
    <property type="project" value="InterPro"/>
</dbReference>
<dbReference type="GO" id="GO:0008289">
    <property type="term" value="F:lipid binding"/>
    <property type="evidence" value="ECO:0007669"/>
    <property type="project" value="InterPro"/>
</dbReference>
<dbReference type="GO" id="GO:0006869">
    <property type="term" value="P:lipid transport"/>
    <property type="evidence" value="ECO:0007669"/>
    <property type="project" value="InterPro"/>
</dbReference>
<feature type="region of interest" description="Disordered" evidence="2">
    <location>
        <begin position="1"/>
        <end position="81"/>
    </location>
</feature>
<feature type="compositionally biased region" description="Basic and acidic residues" evidence="2">
    <location>
        <begin position="235"/>
        <end position="244"/>
    </location>
</feature>
<accession>A0A6G1Q552</accession>
<evidence type="ECO:0000256" key="2">
    <source>
        <dbReference type="SAM" id="MobiDB-lite"/>
    </source>
</evidence>
<comment type="similarity">
    <text evidence="1">Belongs to the apolipoprotein L family.</text>
</comment>
<reference evidence="4" key="2">
    <citation type="submission" date="2019-02" db="EMBL/GenBank/DDBJ databases">
        <title>Opniocepnalus argus Var Kimnra genome.</title>
        <authorList>
            <person name="Zhou C."/>
            <person name="Xiao S."/>
        </authorList>
    </citation>
    <scope>NUCLEOTIDE SEQUENCE [LARGE SCALE GENOMIC DNA]</scope>
</reference>
<dbReference type="AlphaFoldDB" id="A0A6G1Q552"/>
<feature type="compositionally biased region" description="Acidic residues" evidence="2">
    <location>
        <begin position="302"/>
        <end position="312"/>
    </location>
</feature>
<dbReference type="InterPro" id="IPR008405">
    <property type="entry name" value="ApoL"/>
</dbReference>
<evidence type="ECO:0000256" key="1">
    <source>
        <dbReference type="ARBA" id="ARBA00010090"/>
    </source>
</evidence>
<protein>
    <submittedName>
        <fullName evidence="3">Apolipoprotein L6 Apolipoprotein L-VI</fullName>
    </submittedName>
</protein>
<reference evidence="3 4" key="1">
    <citation type="submission" date="2019-02" db="EMBL/GenBank/DDBJ databases">
        <title>Opniocepnalus argus genome.</title>
        <authorList>
            <person name="Zhou C."/>
            <person name="Xiao S."/>
        </authorList>
    </citation>
    <scope>NUCLEOTIDE SEQUENCE [LARGE SCALE GENOMIC DNA]</scope>
    <source>
        <strain evidence="3">OARG1902GOOAL</strain>
        <tissue evidence="3">Muscle</tissue>
    </source>
</reference>
<keyword evidence="4" id="KW-1185">Reference proteome</keyword>
<dbReference type="GO" id="GO:0016020">
    <property type="term" value="C:membrane"/>
    <property type="evidence" value="ECO:0007669"/>
    <property type="project" value="TreeGrafter"/>
</dbReference>
<dbReference type="GO" id="GO:0042157">
    <property type="term" value="P:lipoprotein metabolic process"/>
    <property type="evidence" value="ECO:0007669"/>
    <property type="project" value="InterPro"/>
</dbReference>
<keyword evidence="3" id="KW-0449">Lipoprotein</keyword>
<feature type="compositionally biased region" description="Basic and acidic residues" evidence="2">
    <location>
        <begin position="209"/>
        <end position="220"/>
    </location>
</feature>
<name>A0A6G1Q552_CHAAH</name>
<dbReference type="EMBL" id="CM015724">
    <property type="protein sequence ID" value="KAF3697751.1"/>
    <property type="molecule type" value="Genomic_DNA"/>
</dbReference>
<organism evidence="3 4">
    <name type="scientific">Channa argus</name>
    <name type="common">Northern snakehead</name>
    <name type="synonym">Ophicephalus argus</name>
    <dbReference type="NCBI Taxonomy" id="215402"/>
    <lineage>
        <taxon>Eukaryota</taxon>
        <taxon>Metazoa</taxon>
        <taxon>Chordata</taxon>
        <taxon>Craniata</taxon>
        <taxon>Vertebrata</taxon>
        <taxon>Euteleostomi</taxon>
        <taxon>Actinopterygii</taxon>
        <taxon>Neopterygii</taxon>
        <taxon>Teleostei</taxon>
        <taxon>Neoteleostei</taxon>
        <taxon>Acanthomorphata</taxon>
        <taxon>Anabantaria</taxon>
        <taxon>Anabantiformes</taxon>
        <taxon>Channoidei</taxon>
        <taxon>Channidae</taxon>
        <taxon>Channa</taxon>
    </lineage>
</organism>
<feature type="region of interest" description="Disordered" evidence="2">
    <location>
        <begin position="104"/>
        <end position="159"/>
    </location>
</feature>
<dbReference type="PANTHER" id="PTHR14096:SF64">
    <property type="match status" value="1"/>
</dbReference>
<dbReference type="Pfam" id="PF05461">
    <property type="entry name" value="ApoL"/>
    <property type="match status" value="1"/>
</dbReference>
<dbReference type="PANTHER" id="PTHR14096">
    <property type="entry name" value="APOLIPOPROTEIN L"/>
    <property type="match status" value="1"/>
</dbReference>
<feature type="region of interest" description="Disordered" evidence="2">
    <location>
        <begin position="199"/>
        <end position="317"/>
    </location>
</feature>
<gene>
    <name evidence="3" type="ORF">EXN66_Car013431</name>
</gene>
<evidence type="ECO:0000313" key="4">
    <source>
        <dbReference type="Proteomes" id="UP000503349"/>
    </source>
</evidence>
<dbReference type="Proteomes" id="UP000503349">
    <property type="component" value="Chromosome 13"/>
</dbReference>
<evidence type="ECO:0000313" key="3">
    <source>
        <dbReference type="EMBL" id="KAF3697751.1"/>
    </source>
</evidence>